<name>A0A377M6Z9_ENTCL</name>
<dbReference type="InterPro" id="IPR011682">
    <property type="entry name" value="Glyco_hydro_38_C"/>
</dbReference>
<dbReference type="GO" id="GO:0102546">
    <property type="term" value="F:mannosylglycerate hydrolase activity"/>
    <property type="evidence" value="ECO:0007669"/>
    <property type="project" value="UniProtKB-EC"/>
</dbReference>
<evidence type="ECO:0000313" key="3">
    <source>
        <dbReference type="Proteomes" id="UP000255106"/>
    </source>
</evidence>
<sequence>MIRHRIAVPANLSERAARQRKGSLEVAFDITLSHNSRRIDVAVRLDNQADDHRVRVLIPTPFTTQHVLADTQFGTITRPVQDAAMQRWQEEAGKKRPFLSGICSTMPCCRKSETGLRCLQKDYVNLKWWAIPKKPLR</sequence>
<dbReference type="EC" id="3.2.1.170" evidence="2"/>
<dbReference type="GO" id="GO:0030246">
    <property type="term" value="F:carbohydrate binding"/>
    <property type="evidence" value="ECO:0007669"/>
    <property type="project" value="InterPro"/>
</dbReference>
<dbReference type="GO" id="GO:0006013">
    <property type="term" value="P:mannose metabolic process"/>
    <property type="evidence" value="ECO:0007669"/>
    <property type="project" value="InterPro"/>
</dbReference>
<organism evidence="2 3">
    <name type="scientific">Enterobacter cloacae</name>
    <dbReference type="NCBI Taxonomy" id="550"/>
    <lineage>
        <taxon>Bacteria</taxon>
        <taxon>Pseudomonadati</taxon>
        <taxon>Pseudomonadota</taxon>
        <taxon>Gammaproteobacteria</taxon>
        <taxon>Enterobacterales</taxon>
        <taxon>Enterobacteriaceae</taxon>
        <taxon>Enterobacter</taxon>
        <taxon>Enterobacter cloacae complex</taxon>
    </lineage>
</organism>
<keyword evidence="2" id="KW-0378">Hydrolase</keyword>
<dbReference type="InterPro" id="IPR011013">
    <property type="entry name" value="Gal_mutarotase_sf_dom"/>
</dbReference>
<dbReference type="EMBL" id="UGJB01000004">
    <property type="protein sequence ID" value="STQ13270.1"/>
    <property type="molecule type" value="Genomic_DNA"/>
</dbReference>
<keyword evidence="2" id="KW-0326">Glycosidase</keyword>
<accession>A0A377M6Z9</accession>
<dbReference type="SUPFAM" id="SSF74650">
    <property type="entry name" value="Galactose mutarotase-like"/>
    <property type="match status" value="1"/>
</dbReference>
<dbReference type="GO" id="GO:0004559">
    <property type="term" value="F:alpha-mannosidase activity"/>
    <property type="evidence" value="ECO:0007669"/>
    <property type="project" value="InterPro"/>
</dbReference>
<proteinExistence type="predicted"/>
<protein>
    <submittedName>
        <fullName evidence="2">Alpha-mannosidase</fullName>
        <ecNumber evidence="2">3.2.1.170</ecNumber>
    </submittedName>
</protein>
<evidence type="ECO:0000313" key="2">
    <source>
        <dbReference type="EMBL" id="STQ13270.1"/>
    </source>
</evidence>
<gene>
    <name evidence="2" type="primary">mngB_2</name>
    <name evidence="2" type="ORF">NCTC10005_06081</name>
</gene>
<feature type="domain" description="Glycosyl hydrolase family 38 C-terminal" evidence="1">
    <location>
        <begin position="24"/>
        <end position="97"/>
    </location>
</feature>
<dbReference type="Pfam" id="PF07748">
    <property type="entry name" value="Glyco_hydro_38C"/>
    <property type="match status" value="1"/>
</dbReference>
<reference evidence="2 3" key="1">
    <citation type="submission" date="2018-06" db="EMBL/GenBank/DDBJ databases">
        <authorList>
            <consortium name="Pathogen Informatics"/>
            <person name="Doyle S."/>
        </authorList>
    </citation>
    <scope>NUCLEOTIDE SEQUENCE [LARGE SCALE GENOMIC DNA]</scope>
    <source>
        <strain evidence="2 3">NCTC10005</strain>
    </source>
</reference>
<evidence type="ECO:0000259" key="1">
    <source>
        <dbReference type="Pfam" id="PF07748"/>
    </source>
</evidence>
<dbReference type="Gene3D" id="2.70.98.30">
    <property type="entry name" value="Golgi alpha-mannosidase II, domain 4"/>
    <property type="match status" value="1"/>
</dbReference>
<dbReference type="Proteomes" id="UP000255106">
    <property type="component" value="Unassembled WGS sequence"/>
</dbReference>
<dbReference type="AlphaFoldDB" id="A0A377M6Z9"/>